<evidence type="ECO:0000256" key="1">
    <source>
        <dbReference type="ARBA" id="ARBA00022741"/>
    </source>
</evidence>
<dbReference type="AlphaFoldDB" id="A0AAT9FJW7"/>
<dbReference type="Pfam" id="PF02682">
    <property type="entry name" value="CT_C_D"/>
    <property type="match status" value="1"/>
</dbReference>
<reference evidence="5" key="1">
    <citation type="submission" date="2024-07" db="EMBL/GenBank/DDBJ databases">
        <title>Complete genome sequence of Verrucomicrobiaceae bacterium NT6N.</title>
        <authorList>
            <person name="Huang C."/>
            <person name="Takami H."/>
            <person name="Hamasaki K."/>
        </authorList>
    </citation>
    <scope>NUCLEOTIDE SEQUENCE</scope>
    <source>
        <strain evidence="5">NT6N</strain>
    </source>
</reference>
<evidence type="ECO:0000256" key="3">
    <source>
        <dbReference type="ARBA" id="ARBA00022840"/>
    </source>
</evidence>
<keyword evidence="1" id="KW-0547">Nucleotide-binding</keyword>
<keyword evidence="3" id="KW-0067">ATP-binding</keyword>
<dbReference type="InterPro" id="IPR003833">
    <property type="entry name" value="CT_C_D"/>
</dbReference>
<dbReference type="InterPro" id="IPR010016">
    <property type="entry name" value="PxpB"/>
</dbReference>
<dbReference type="SUPFAM" id="SSF50891">
    <property type="entry name" value="Cyclophilin-like"/>
    <property type="match status" value="1"/>
</dbReference>
<name>A0AAT9FJW7_9BACT</name>
<protein>
    <submittedName>
        <fullName evidence="5">Allophanate hydrolase</fullName>
    </submittedName>
</protein>
<dbReference type="PANTHER" id="PTHR34698:SF2">
    <property type="entry name" value="5-OXOPROLINASE SUBUNIT B"/>
    <property type="match status" value="1"/>
</dbReference>
<dbReference type="InterPro" id="IPR029000">
    <property type="entry name" value="Cyclophilin-like_dom_sf"/>
</dbReference>
<evidence type="ECO:0000256" key="2">
    <source>
        <dbReference type="ARBA" id="ARBA00022801"/>
    </source>
</evidence>
<dbReference type="GO" id="GO:0005524">
    <property type="term" value="F:ATP binding"/>
    <property type="evidence" value="ECO:0007669"/>
    <property type="project" value="UniProtKB-KW"/>
</dbReference>
<proteinExistence type="predicted"/>
<evidence type="ECO:0000313" key="5">
    <source>
        <dbReference type="EMBL" id="BDS06242.1"/>
    </source>
</evidence>
<dbReference type="Gene3D" id="2.40.100.10">
    <property type="entry name" value="Cyclophilin-like"/>
    <property type="match status" value="1"/>
</dbReference>
<dbReference type="PANTHER" id="PTHR34698">
    <property type="entry name" value="5-OXOPROLINASE SUBUNIT B"/>
    <property type="match status" value="1"/>
</dbReference>
<dbReference type="SMART" id="SM00796">
    <property type="entry name" value="AHS1"/>
    <property type="match status" value="1"/>
</dbReference>
<gene>
    <name evidence="5" type="ORF">NT6N_12820</name>
</gene>
<dbReference type="EMBL" id="AP026866">
    <property type="protein sequence ID" value="BDS06242.1"/>
    <property type="molecule type" value="Genomic_DNA"/>
</dbReference>
<dbReference type="KEGG" id="osu:NT6N_12820"/>
<keyword evidence="2 5" id="KW-0378">Hydrolase</keyword>
<feature type="domain" description="Carboxyltransferase" evidence="4">
    <location>
        <begin position="11"/>
        <end position="200"/>
    </location>
</feature>
<organism evidence="5">
    <name type="scientific">Oceaniferula spumae</name>
    <dbReference type="NCBI Taxonomy" id="2979115"/>
    <lineage>
        <taxon>Bacteria</taxon>
        <taxon>Pseudomonadati</taxon>
        <taxon>Verrucomicrobiota</taxon>
        <taxon>Verrucomicrobiia</taxon>
        <taxon>Verrucomicrobiales</taxon>
        <taxon>Verrucomicrobiaceae</taxon>
        <taxon>Oceaniferula</taxon>
    </lineage>
</organism>
<accession>A0AAT9FJW7</accession>
<evidence type="ECO:0000259" key="4">
    <source>
        <dbReference type="SMART" id="SM00796"/>
    </source>
</evidence>
<dbReference type="GO" id="GO:0016787">
    <property type="term" value="F:hydrolase activity"/>
    <property type="evidence" value="ECO:0007669"/>
    <property type="project" value="UniProtKB-KW"/>
</dbReference>
<sequence length="214" mass="23748">MPLFSTDSTNVALTPCGPCAWLLQHEDHSLLTELSEAILENPPPSFIEPVLGYDTLLFHFSSPIPEETLRSHIRSLTVGSHSRQERSRHIISVRYNSPDLQEIADDLKLSREEIIQLHCAPTYTVRFLGFSPGFAYLDGLDTQLHLPRRSSPRTRIEPGSVAIGGSHAGIYTIPSPGGWNILGHTDHPLFSPEKNDLTAFTLKPGDTLKFQSVD</sequence>